<feature type="site" description="Histone H3K4me3 binding" evidence="7">
    <location>
        <position position="158"/>
    </location>
</feature>
<feature type="site" description="Histone H3K4me3 binding" evidence="7">
    <location>
        <position position="150"/>
    </location>
</feature>
<feature type="binding site" evidence="8">
    <location>
        <position position="163"/>
    </location>
    <ligand>
        <name>Zn(2+)</name>
        <dbReference type="ChEBI" id="CHEBI:29105"/>
        <label>1</label>
    </ligand>
</feature>
<evidence type="ECO:0000256" key="3">
    <source>
        <dbReference type="ARBA" id="ARBA00022723"/>
    </source>
</evidence>
<dbReference type="Proteomes" id="UP000051530">
    <property type="component" value="Unassembled WGS sequence"/>
</dbReference>
<keyword evidence="3 8" id="KW-0479">Metal-binding</keyword>
<dbReference type="InterPro" id="IPR019787">
    <property type="entry name" value="Znf_PHD-finger"/>
</dbReference>
<comment type="caution">
    <text evidence="11">The sequence shown here is derived from an EMBL/GenBank/DDBJ whole genome shotgun (WGS) entry which is preliminary data.</text>
</comment>
<dbReference type="OrthoDB" id="5411773at2759"/>
<evidence type="ECO:0000256" key="1">
    <source>
        <dbReference type="ARBA" id="ARBA00004123"/>
    </source>
</evidence>
<feature type="binding site" evidence="8">
    <location>
        <position position="160"/>
    </location>
    <ligand>
        <name>Zn(2+)</name>
        <dbReference type="ChEBI" id="CHEBI:29105"/>
        <label>1</label>
    </ligand>
</feature>
<feature type="binding site" evidence="8">
    <location>
        <position position="149"/>
    </location>
    <ligand>
        <name>Zn(2+)</name>
        <dbReference type="ChEBI" id="CHEBI:29105"/>
        <label>2</label>
    </ligand>
</feature>
<keyword evidence="4 9" id="KW-0863">Zinc-finger</keyword>
<feature type="binding site" evidence="8">
    <location>
        <position position="179"/>
    </location>
    <ligand>
        <name>Zn(2+)</name>
        <dbReference type="ChEBI" id="CHEBI:29105"/>
        <label>2</label>
    </ligand>
</feature>
<comment type="similarity">
    <text evidence="2">Belongs to the ING family.</text>
</comment>
<feature type="site" description="Histone H3K4me3 binding" evidence="7">
    <location>
        <position position="146"/>
    </location>
</feature>
<dbReference type="InterPro" id="IPR001965">
    <property type="entry name" value="Znf_PHD"/>
</dbReference>
<dbReference type="PANTHER" id="PTHR10333">
    <property type="entry name" value="INHIBITOR OF GROWTH PROTEIN"/>
    <property type="match status" value="1"/>
</dbReference>
<dbReference type="GO" id="GO:0005634">
    <property type="term" value="C:nucleus"/>
    <property type="evidence" value="ECO:0007669"/>
    <property type="project" value="UniProtKB-SubCell"/>
</dbReference>
<evidence type="ECO:0000256" key="2">
    <source>
        <dbReference type="ARBA" id="ARBA00010210"/>
    </source>
</evidence>
<dbReference type="PROSITE" id="PS50016">
    <property type="entry name" value="ZF_PHD_2"/>
    <property type="match status" value="1"/>
</dbReference>
<feature type="binding site" evidence="8">
    <location>
        <position position="138"/>
    </location>
    <ligand>
        <name>Zn(2+)</name>
        <dbReference type="ChEBI" id="CHEBI:29105"/>
        <label>1</label>
    </ligand>
</feature>
<keyword evidence="6" id="KW-0539">Nucleus</keyword>
<dbReference type="InterPro" id="IPR013083">
    <property type="entry name" value="Znf_RING/FYVE/PHD"/>
</dbReference>
<feature type="site" description="Histone H3K4me3 binding" evidence="7">
    <location>
        <position position="135"/>
    </location>
</feature>
<evidence type="ECO:0000256" key="5">
    <source>
        <dbReference type="ARBA" id="ARBA00022833"/>
    </source>
</evidence>
<keyword evidence="5 8" id="KW-0862">Zinc</keyword>
<dbReference type="SUPFAM" id="SSF57903">
    <property type="entry name" value="FYVE/PHD zinc finger"/>
    <property type="match status" value="1"/>
</dbReference>
<dbReference type="PROSITE" id="PS01359">
    <property type="entry name" value="ZF_PHD_1"/>
    <property type="match status" value="1"/>
</dbReference>
<evidence type="ECO:0000256" key="9">
    <source>
        <dbReference type="PROSITE-ProRule" id="PRU00146"/>
    </source>
</evidence>
<evidence type="ECO:0000259" key="10">
    <source>
        <dbReference type="PROSITE" id="PS50016"/>
    </source>
</evidence>
<protein>
    <submittedName>
        <fullName evidence="11">Chromatin remodeling protein, contains PHD Zn-finger</fullName>
    </submittedName>
</protein>
<dbReference type="GO" id="GO:0008270">
    <property type="term" value="F:zinc ion binding"/>
    <property type="evidence" value="ECO:0007669"/>
    <property type="project" value="UniProtKB-KW"/>
</dbReference>
<gene>
    <name evidence="11" type="ORF">M153_10430002084</name>
</gene>
<evidence type="ECO:0000256" key="7">
    <source>
        <dbReference type="PIRSR" id="PIRSR628651-50"/>
    </source>
</evidence>
<organism evidence="11 12">
    <name type="scientific">Pseudoloma neurophilia</name>
    <dbReference type="NCBI Taxonomy" id="146866"/>
    <lineage>
        <taxon>Eukaryota</taxon>
        <taxon>Fungi</taxon>
        <taxon>Fungi incertae sedis</taxon>
        <taxon>Microsporidia</taxon>
        <taxon>Pseudoloma</taxon>
    </lineage>
</organism>
<comment type="subcellular location">
    <subcellularLocation>
        <location evidence="1">Nucleus</location>
    </subcellularLocation>
</comment>
<feature type="domain" description="PHD-type" evidence="10">
    <location>
        <begin position="133"/>
        <end position="182"/>
    </location>
</feature>
<evidence type="ECO:0000313" key="11">
    <source>
        <dbReference type="EMBL" id="KRH93340.1"/>
    </source>
</evidence>
<dbReference type="SMART" id="SM00249">
    <property type="entry name" value="PHD"/>
    <property type="match status" value="1"/>
</dbReference>
<evidence type="ECO:0000256" key="8">
    <source>
        <dbReference type="PIRSR" id="PIRSR628651-51"/>
    </source>
</evidence>
<evidence type="ECO:0000313" key="12">
    <source>
        <dbReference type="Proteomes" id="UP000051530"/>
    </source>
</evidence>
<dbReference type="AlphaFoldDB" id="A0A0R0LVA1"/>
<name>A0A0R0LVA1_9MICR</name>
<dbReference type="Gene3D" id="3.30.40.10">
    <property type="entry name" value="Zinc/RING finger domain, C3HC4 (zinc finger)"/>
    <property type="match status" value="1"/>
</dbReference>
<feature type="binding site" evidence="8">
    <location>
        <position position="136"/>
    </location>
    <ligand>
        <name>Zn(2+)</name>
        <dbReference type="ChEBI" id="CHEBI:29105"/>
        <label>1</label>
    </ligand>
</feature>
<accession>A0A0R0LVA1</accession>
<keyword evidence="12" id="KW-1185">Reference proteome</keyword>
<reference evidence="11 12" key="1">
    <citation type="submission" date="2015-07" db="EMBL/GenBank/DDBJ databases">
        <title>The genome of Pseudoloma neurophilia, a relevant intracellular parasite of the zebrafish.</title>
        <authorList>
            <person name="Ndikumana S."/>
            <person name="Pelin A."/>
            <person name="Sanders J."/>
            <person name="Corradi N."/>
        </authorList>
    </citation>
    <scope>NUCLEOTIDE SEQUENCE [LARGE SCALE GENOMIC DNA]</scope>
    <source>
        <strain evidence="11 12">MK1</strain>
    </source>
</reference>
<dbReference type="InterPro" id="IPR028651">
    <property type="entry name" value="ING_fam"/>
</dbReference>
<evidence type="ECO:0000256" key="6">
    <source>
        <dbReference type="ARBA" id="ARBA00023242"/>
    </source>
</evidence>
<feature type="binding site" evidence="8">
    <location>
        <position position="176"/>
    </location>
    <ligand>
        <name>Zn(2+)</name>
        <dbReference type="ChEBI" id="CHEBI:29105"/>
        <label>2</label>
    </ligand>
</feature>
<dbReference type="InterPro" id="IPR019786">
    <property type="entry name" value="Zinc_finger_PHD-type_CS"/>
</dbReference>
<sequence>MKSDTFEIYDILINKLDTFPLDMQFHITNIQRLDNKIIRYNKKYENYFKKCLNLSSKEYFEKIKHINKCLKDFSKEREYSMKIVTNILKDVFNTMDSLISDDLKETVSVPFRNASILKTQLEKKDIPKNIKQPTYCVCKDPAYGDMIRCDGADCKILWFHFGCMKICNAPKTNWYCMNCRIKFH</sequence>
<dbReference type="EMBL" id="LGUB01000378">
    <property type="protein sequence ID" value="KRH93340.1"/>
    <property type="molecule type" value="Genomic_DNA"/>
</dbReference>
<proteinExistence type="inferred from homology"/>
<feature type="binding site" evidence="8">
    <location>
        <position position="154"/>
    </location>
    <ligand>
        <name>Zn(2+)</name>
        <dbReference type="ChEBI" id="CHEBI:29105"/>
        <label>2</label>
    </ligand>
</feature>
<evidence type="ECO:0000256" key="4">
    <source>
        <dbReference type="ARBA" id="ARBA00022771"/>
    </source>
</evidence>
<dbReference type="VEuPathDB" id="MicrosporidiaDB:M153_10430002084"/>
<dbReference type="InterPro" id="IPR011011">
    <property type="entry name" value="Znf_FYVE_PHD"/>
</dbReference>